<name>A0ABY4D8V8_9BACT</name>
<dbReference type="RefSeq" id="WP_243803515.1">
    <property type="nucleotide sequence ID" value="NZ_CP094674.1"/>
</dbReference>
<dbReference type="InterPro" id="IPR011600">
    <property type="entry name" value="Pept_C14_caspase"/>
</dbReference>
<keyword evidence="4" id="KW-0067">ATP-binding</keyword>
<evidence type="ECO:0000313" key="8">
    <source>
        <dbReference type="Proteomes" id="UP000831113"/>
    </source>
</evidence>
<dbReference type="InterPro" id="IPR001650">
    <property type="entry name" value="Helicase_C-like"/>
</dbReference>
<dbReference type="GO" id="GO:0004386">
    <property type="term" value="F:helicase activity"/>
    <property type="evidence" value="ECO:0007669"/>
    <property type="project" value="UniProtKB-KW"/>
</dbReference>
<keyword evidence="2" id="KW-0378">Hydrolase</keyword>
<dbReference type="InterPro" id="IPR029030">
    <property type="entry name" value="Caspase-like_dom_sf"/>
</dbReference>
<dbReference type="InterPro" id="IPR014001">
    <property type="entry name" value="Helicase_ATP-bd"/>
</dbReference>
<proteinExistence type="predicted"/>
<dbReference type="InterPro" id="IPR050474">
    <property type="entry name" value="Hel308_SKI2-like"/>
</dbReference>
<accession>A0ABY4D8V8</accession>
<evidence type="ECO:0000313" key="7">
    <source>
        <dbReference type="EMBL" id="UOG77651.1"/>
    </source>
</evidence>
<evidence type="ECO:0000256" key="3">
    <source>
        <dbReference type="ARBA" id="ARBA00022806"/>
    </source>
</evidence>
<gene>
    <name evidence="7" type="ORF">MTX78_24900</name>
</gene>
<dbReference type="PROSITE" id="PS51194">
    <property type="entry name" value="HELICASE_CTER"/>
    <property type="match status" value="1"/>
</dbReference>
<dbReference type="SUPFAM" id="SSF158702">
    <property type="entry name" value="Sec63 N-terminal domain-like"/>
    <property type="match status" value="1"/>
</dbReference>
<keyword evidence="7" id="KW-0614">Plasmid</keyword>
<evidence type="ECO:0000259" key="5">
    <source>
        <dbReference type="PROSITE" id="PS51192"/>
    </source>
</evidence>
<dbReference type="Pfam" id="PF00271">
    <property type="entry name" value="Helicase_C"/>
    <property type="match status" value="1"/>
</dbReference>
<dbReference type="InterPro" id="IPR027417">
    <property type="entry name" value="P-loop_NTPase"/>
</dbReference>
<dbReference type="Pfam" id="PF00656">
    <property type="entry name" value="Peptidase_C14"/>
    <property type="match status" value="1"/>
</dbReference>
<protein>
    <submittedName>
        <fullName evidence="7">DEAD/DEAH box helicase</fullName>
    </submittedName>
</protein>
<evidence type="ECO:0000259" key="6">
    <source>
        <dbReference type="PROSITE" id="PS51194"/>
    </source>
</evidence>
<dbReference type="Pfam" id="PF00270">
    <property type="entry name" value="DEAD"/>
    <property type="match status" value="1"/>
</dbReference>
<dbReference type="EMBL" id="CP094674">
    <property type="protein sequence ID" value="UOG77651.1"/>
    <property type="molecule type" value="Genomic_DNA"/>
</dbReference>
<dbReference type="PANTHER" id="PTHR47961:SF1">
    <property type="entry name" value="ATP-DEPENDENT HELICASE MJ1401-RELATED"/>
    <property type="match status" value="1"/>
</dbReference>
<keyword evidence="8" id="KW-1185">Reference proteome</keyword>
<geneLocation type="plasmid" evidence="7 8">
    <name>unnamed5</name>
</geneLocation>
<evidence type="ECO:0000256" key="2">
    <source>
        <dbReference type="ARBA" id="ARBA00022801"/>
    </source>
</evidence>
<feature type="domain" description="Helicase C-terminal" evidence="6">
    <location>
        <begin position="522"/>
        <end position="714"/>
    </location>
</feature>
<dbReference type="Proteomes" id="UP000831113">
    <property type="component" value="Plasmid unnamed5"/>
</dbReference>
<dbReference type="SUPFAM" id="SSF52540">
    <property type="entry name" value="P-loop containing nucleoside triphosphate hydrolases"/>
    <property type="match status" value="1"/>
</dbReference>
<keyword evidence="1" id="KW-0547">Nucleotide-binding</keyword>
<evidence type="ECO:0000256" key="4">
    <source>
        <dbReference type="ARBA" id="ARBA00022840"/>
    </source>
</evidence>
<sequence length="1017" mass="110630">MKTPRLLAGFIGINRHLDAEIPELSCARRDATALWALWQDTLPATSPCLLVDEAATHVGIEQLLTRTLDEATEHDTVLLTFSGHGTHNHRLVAYDTSLNDLAATTIAMASLAERFRRSRARHILLVLDCCFSGGAPAKVIEDGLLPRGAGYALEEAFTGRGRVLLAAANVTEEAWESGQHGLLTAALLAALRAASGELAVTSLLTEVSGRVQAEAQRLGAVQTPRWVGEVEGSFALPALQAGPHYYRAFPEQTGLRVSNSLRELSGFGLPEEVLMVWERQFPAGLNELQLAAINEYRVLDGQSLLVVAPTSSGKTFIGELAAVRAAVNTRRTVFLVPYKALANEKYEQFVASYEQSIGLRVIRCTGDYQDATSAFVRGKYDLALLTYEMFLSLLVSRPGVLNRIGAVVLDEAQFITNPGRGISVELLLTYLLTARERGLSPQLVALSAVIGDTNGFEHWLQCRALVHLRRPVPLEEGVIDRAGVFEYVDPATNQAYTTQLLPSSAIVQRGKEPSNQDVIVPLVRQLLAQATTAKVIVFRNMRGKAEGVAGYLARDLHLPGAPAVAAALPAQDQSRTAIRLRECLRGGTAFHNSNLAREEREVIERAFRDPKGGIRVLGATTTIAAGINTPASAVILGETEFTGEDQQPFTIAEYKNMAGRAGRLGYNERGQSFIIARNAMERRHLFQHYVLGRPEDLASSFNSAHLATWVLRLLAQVGQVPRAEVARLLANTYGGYVASRENPAWRPQVQSQLGYLLEQLLSAGIVEQVEDMLRLTVVGEACATSTLSFESVLRLLQLLRRLSITSLTLTRLLALTQALPELDETYTPLFKNGTKEKSWPHEVAQQLGGDLASLYQQSLPSGSGVGVAYLRRSKRALLVEAWLAGTPLEDLEERFTNSAFVPVNYGDIRRIVDATRFHLRSVVPIVQALYPAVSLPDDALNELATRLEVGLSTPALSLLRVTGLTRGEILLLHRHGMSQPQAGWAAVAPVVEAVLGTARAQQLAANWPKPVSPPAAT</sequence>
<feature type="domain" description="Helicase ATP-binding" evidence="5">
    <location>
        <begin position="295"/>
        <end position="468"/>
    </location>
</feature>
<keyword evidence="3 7" id="KW-0347">Helicase</keyword>
<dbReference type="Gene3D" id="3.40.50.300">
    <property type="entry name" value="P-loop containing nucleotide triphosphate hydrolases"/>
    <property type="match status" value="2"/>
</dbReference>
<dbReference type="Gene3D" id="1.10.3380.20">
    <property type="match status" value="1"/>
</dbReference>
<dbReference type="PROSITE" id="PS51192">
    <property type="entry name" value="HELICASE_ATP_BIND_1"/>
    <property type="match status" value="1"/>
</dbReference>
<organism evidence="7 8">
    <name type="scientific">Hymenobacter tibetensis</name>
    <dbReference type="NCBI Taxonomy" id="497967"/>
    <lineage>
        <taxon>Bacteria</taxon>
        <taxon>Pseudomonadati</taxon>
        <taxon>Bacteroidota</taxon>
        <taxon>Cytophagia</taxon>
        <taxon>Cytophagales</taxon>
        <taxon>Hymenobacteraceae</taxon>
        <taxon>Hymenobacter</taxon>
    </lineage>
</organism>
<evidence type="ECO:0000256" key="1">
    <source>
        <dbReference type="ARBA" id="ARBA00022741"/>
    </source>
</evidence>
<dbReference type="SMART" id="SM00490">
    <property type="entry name" value="HELICc"/>
    <property type="match status" value="1"/>
</dbReference>
<dbReference type="Gene3D" id="3.40.50.1460">
    <property type="match status" value="1"/>
</dbReference>
<dbReference type="SUPFAM" id="SSF52129">
    <property type="entry name" value="Caspase-like"/>
    <property type="match status" value="1"/>
</dbReference>
<dbReference type="PANTHER" id="PTHR47961">
    <property type="entry name" value="DNA POLYMERASE THETA, PUTATIVE (AFU_ORTHOLOGUE AFUA_1G05260)-RELATED"/>
    <property type="match status" value="1"/>
</dbReference>
<reference evidence="7 8" key="1">
    <citation type="submission" date="2022-03" db="EMBL/GenBank/DDBJ databases">
        <title>Hymenobactersp. isolated from the air.</title>
        <authorList>
            <person name="Won M."/>
            <person name="Kwon S.-W."/>
        </authorList>
    </citation>
    <scope>NUCLEOTIDE SEQUENCE [LARGE SCALE GENOMIC DNA]</scope>
    <source>
        <strain evidence="7 8">KACC 21982</strain>
        <plasmid evidence="7 8">unnamed5</plasmid>
    </source>
</reference>
<dbReference type="InterPro" id="IPR011545">
    <property type="entry name" value="DEAD/DEAH_box_helicase_dom"/>
</dbReference>
<dbReference type="SMART" id="SM00487">
    <property type="entry name" value="DEXDc"/>
    <property type="match status" value="1"/>
</dbReference>